<feature type="region of interest" description="Disordered" evidence="2">
    <location>
        <begin position="135"/>
        <end position="177"/>
    </location>
</feature>
<sequence length="576" mass="64643">MSRVAVVGVVGVKGNAAGGLKQAETGTIGTGEWEETRTQGRRRRRKRAAERMKTIDNSTEEKKRRLHSTEKPLPKEERVLIEESIVALTTRFLGHDRLSRELRTEIKIRRSVPPKTALAEEVKLLKRTLRYITTHHYEPPTPKSDSPTVPSSTAPSPTALSSTAPPPPTTGFPAPGLNTPILKPTPIPWFSPYLSPFPNYVSPQPATPLNRSLARLLYQRPPPPTLIPRVCYNLLTSPSPPNIYTYNVLIEGLTRVRDGSLAHVVFRSLVDGGLGPKGRPIEATIVRMLNLCVKTGDREGFDKIAKITARRNMATWIGRDQYRSKKKREQKRRSRQLLETLITGAARFGDVQQVGVWLRAMARECPENPRPGVYLLTSLIRMWTEMGDWDRGLRCWRDLRMLAKNGGPKPDLRAFRQMVKLCRECEKPKYEKRVLGAAALMGWEEKVGEPVNKLKGLHLRRQNKTPHIRGQRNPPETAVVLLPPRIDAFMEALERAWRAEGTALDATDSAAPGEVVPQSRKRSSVSNAAKSKIWDDIISRRMDDVRPSEVSGDGIREALARNRQAAQGHHDEGDSE</sequence>
<feature type="compositionally biased region" description="Basic and acidic residues" evidence="2">
    <location>
        <begin position="532"/>
        <end position="547"/>
    </location>
</feature>
<reference evidence="3 4" key="1">
    <citation type="submission" date="2024-02" db="EMBL/GenBank/DDBJ databases">
        <title>Discinaceae phylogenomics.</title>
        <authorList>
            <person name="Dirks A.C."/>
            <person name="James T.Y."/>
        </authorList>
    </citation>
    <scope>NUCLEOTIDE SEQUENCE [LARGE SCALE GENOMIC DNA]</scope>
    <source>
        <strain evidence="3 4">ACD0624</strain>
    </source>
</reference>
<evidence type="ECO:0000256" key="1">
    <source>
        <dbReference type="PROSITE-ProRule" id="PRU00708"/>
    </source>
</evidence>
<feature type="compositionally biased region" description="Basic residues" evidence="2">
    <location>
        <begin position="39"/>
        <end position="48"/>
    </location>
</feature>
<evidence type="ECO:0000256" key="2">
    <source>
        <dbReference type="SAM" id="MobiDB-lite"/>
    </source>
</evidence>
<name>A0ABR3GQZ0_9PEZI</name>
<evidence type="ECO:0008006" key="5">
    <source>
        <dbReference type="Google" id="ProtNLM"/>
    </source>
</evidence>
<gene>
    <name evidence="3" type="ORF">Q9L58_002639</name>
</gene>
<keyword evidence="4" id="KW-1185">Reference proteome</keyword>
<protein>
    <recommendedName>
        <fullName evidence="5">Pentatricopeptide repeat-containing protein</fullName>
    </recommendedName>
</protein>
<feature type="repeat" description="PPR" evidence="1">
    <location>
        <begin position="242"/>
        <end position="276"/>
    </location>
</feature>
<proteinExistence type="predicted"/>
<feature type="compositionally biased region" description="Low complexity" evidence="2">
    <location>
        <begin position="146"/>
        <end position="163"/>
    </location>
</feature>
<feature type="region of interest" description="Disordered" evidence="2">
    <location>
        <begin position="28"/>
        <end position="71"/>
    </location>
</feature>
<dbReference type="Proteomes" id="UP001447188">
    <property type="component" value="Unassembled WGS sequence"/>
</dbReference>
<dbReference type="InterPro" id="IPR011990">
    <property type="entry name" value="TPR-like_helical_dom_sf"/>
</dbReference>
<accession>A0ABR3GQZ0</accession>
<comment type="caution">
    <text evidence="3">The sequence shown here is derived from an EMBL/GenBank/DDBJ whole genome shotgun (WGS) entry which is preliminary data.</text>
</comment>
<evidence type="ECO:0000313" key="3">
    <source>
        <dbReference type="EMBL" id="KAL0638334.1"/>
    </source>
</evidence>
<feature type="compositionally biased region" description="Basic and acidic residues" evidence="2">
    <location>
        <begin position="49"/>
        <end position="71"/>
    </location>
</feature>
<evidence type="ECO:0000313" key="4">
    <source>
        <dbReference type="Proteomes" id="UP001447188"/>
    </source>
</evidence>
<feature type="region of interest" description="Disordered" evidence="2">
    <location>
        <begin position="504"/>
        <end position="576"/>
    </location>
</feature>
<dbReference type="EMBL" id="JBBBZM010000023">
    <property type="protein sequence ID" value="KAL0638334.1"/>
    <property type="molecule type" value="Genomic_DNA"/>
</dbReference>
<dbReference type="InterPro" id="IPR002885">
    <property type="entry name" value="PPR_rpt"/>
</dbReference>
<organism evidence="3 4">
    <name type="scientific">Discina gigas</name>
    <dbReference type="NCBI Taxonomy" id="1032678"/>
    <lineage>
        <taxon>Eukaryota</taxon>
        <taxon>Fungi</taxon>
        <taxon>Dikarya</taxon>
        <taxon>Ascomycota</taxon>
        <taxon>Pezizomycotina</taxon>
        <taxon>Pezizomycetes</taxon>
        <taxon>Pezizales</taxon>
        <taxon>Discinaceae</taxon>
        <taxon>Discina</taxon>
    </lineage>
</organism>
<dbReference type="PROSITE" id="PS51375">
    <property type="entry name" value="PPR"/>
    <property type="match status" value="1"/>
</dbReference>
<dbReference type="Gene3D" id="1.25.40.10">
    <property type="entry name" value="Tetratricopeptide repeat domain"/>
    <property type="match status" value="1"/>
</dbReference>